<evidence type="ECO:0000313" key="5">
    <source>
        <dbReference type="Proteomes" id="UP001279734"/>
    </source>
</evidence>
<gene>
    <name evidence="4" type="ORF">Nepgr_026171</name>
</gene>
<evidence type="ECO:0000313" key="4">
    <source>
        <dbReference type="EMBL" id="GMH24328.1"/>
    </source>
</evidence>
<keyword evidence="3" id="KW-1133">Transmembrane helix</keyword>
<sequence length="216" mass="23869">MAGTDSDGGGFLGFCSSVLFTSGVAALFIWLSLRTSKPVCSIEQFDVFALNKTHNSTGNHTIYFDLKLNNKNKDKAVFYDALNLTFYYDSDRNSAVGNASFPGFHQGNQKSTHRTGTVEARGVNWEAAAEAAVAANGSAVFRVDLATAVRFKIVFWKTKRHKLKLGHELMVNDQGSLIRTKKKGVKLTSGARKHSFYPAPVEMMGPALAFIFFWWI</sequence>
<dbReference type="PANTHER" id="PTHR31415:SF52">
    <property type="entry name" value="LATE EMBRYOGENESIS ABUNDANT (LEA) HYDROXYPROLINE-RICH GLYCOPROTEIN FAMILY-RELATED"/>
    <property type="match status" value="1"/>
</dbReference>
<proteinExistence type="predicted"/>
<accession>A0AAD3Y0C3</accession>
<dbReference type="GO" id="GO:0005886">
    <property type="term" value="C:plasma membrane"/>
    <property type="evidence" value="ECO:0007669"/>
    <property type="project" value="TreeGrafter"/>
</dbReference>
<keyword evidence="5" id="KW-1185">Reference proteome</keyword>
<dbReference type="AlphaFoldDB" id="A0AAD3Y0C3"/>
<dbReference type="EMBL" id="BSYO01000027">
    <property type="protein sequence ID" value="GMH24328.1"/>
    <property type="molecule type" value="Genomic_DNA"/>
</dbReference>
<name>A0AAD3Y0C3_NEPGR</name>
<dbReference type="PANTHER" id="PTHR31415">
    <property type="entry name" value="OS05G0367900 PROTEIN"/>
    <property type="match status" value="1"/>
</dbReference>
<evidence type="ECO:0000256" key="2">
    <source>
        <dbReference type="ARBA" id="ARBA00023136"/>
    </source>
</evidence>
<evidence type="ECO:0008006" key="6">
    <source>
        <dbReference type="Google" id="ProtNLM"/>
    </source>
</evidence>
<reference evidence="4" key="1">
    <citation type="submission" date="2023-05" db="EMBL/GenBank/DDBJ databases">
        <title>Nepenthes gracilis genome sequencing.</title>
        <authorList>
            <person name="Fukushima K."/>
        </authorList>
    </citation>
    <scope>NUCLEOTIDE SEQUENCE</scope>
    <source>
        <strain evidence="4">SING2019-196</strain>
    </source>
</reference>
<evidence type="ECO:0000256" key="1">
    <source>
        <dbReference type="ARBA" id="ARBA00004370"/>
    </source>
</evidence>
<dbReference type="GO" id="GO:0009506">
    <property type="term" value="C:plasmodesma"/>
    <property type="evidence" value="ECO:0007669"/>
    <property type="project" value="TreeGrafter"/>
</dbReference>
<comment type="subcellular location">
    <subcellularLocation>
        <location evidence="1">Membrane</location>
    </subcellularLocation>
</comment>
<comment type="caution">
    <text evidence="4">The sequence shown here is derived from an EMBL/GenBank/DDBJ whole genome shotgun (WGS) entry which is preliminary data.</text>
</comment>
<evidence type="ECO:0000256" key="3">
    <source>
        <dbReference type="SAM" id="Phobius"/>
    </source>
</evidence>
<dbReference type="InterPro" id="IPR044839">
    <property type="entry name" value="NDR1-like"/>
</dbReference>
<organism evidence="4 5">
    <name type="scientific">Nepenthes gracilis</name>
    <name type="common">Slender pitcher plant</name>
    <dbReference type="NCBI Taxonomy" id="150966"/>
    <lineage>
        <taxon>Eukaryota</taxon>
        <taxon>Viridiplantae</taxon>
        <taxon>Streptophyta</taxon>
        <taxon>Embryophyta</taxon>
        <taxon>Tracheophyta</taxon>
        <taxon>Spermatophyta</taxon>
        <taxon>Magnoliopsida</taxon>
        <taxon>eudicotyledons</taxon>
        <taxon>Gunneridae</taxon>
        <taxon>Pentapetalae</taxon>
        <taxon>Caryophyllales</taxon>
        <taxon>Nepenthaceae</taxon>
        <taxon>Nepenthes</taxon>
    </lineage>
</organism>
<feature type="transmembrane region" description="Helical" evidence="3">
    <location>
        <begin position="12"/>
        <end position="33"/>
    </location>
</feature>
<dbReference type="Proteomes" id="UP001279734">
    <property type="component" value="Unassembled WGS sequence"/>
</dbReference>
<protein>
    <recommendedName>
        <fullName evidence="6">Late embryogenesis abundant protein LEA-2 subgroup domain-containing protein</fullName>
    </recommendedName>
</protein>
<feature type="transmembrane region" description="Helical" evidence="3">
    <location>
        <begin position="196"/>
        <end position="215"/>
    </location>
</feature>
<keyword evidence="2 3" id="KW-0472">Membrane</keyword>
<keyword evidence="3" id="KW-0812">Transmembrane</keyword>
<dbReference type="GO" id="GO:0098542">
    <property type="term" value="P:defense response to other organism"/>
    <property type="evidence" value="ECO:0007669"/>
    <property type="project" value="InterPro"/>
</dbReference>